<sequence length="271" mass="30646">MNKTLSYRSQNSKNMKVVILAGGFGTRLSEETSIKPKPMAEIGGKPILWHIMKIFSSYGFNDFVILCGYKSHVIKEYFANYALHKADVTFDIGSHSMEIHKNGAEDWKVTLVETGEDTLTGGRIKRAQKYIGDEPFILTYGDGVSNVNIKNLVKFHKENKSLATVTAVQPGGRFGVLNFKGNKNKVSGFREKDSNDGGWINGGFMVLEPQVFDYIEGDSTIFEQEPMVNLAKQGHLSAYKHTGYWQCMDTLRDKMVLENLWEKNEAPWKVW</sequence>
<gene>
    <name evidence="2" type="ORF">US19_C0015G0005</name>
</gene>
<dbReference type="Pfam" id="PF00483">
    <property type="entry name" value="NTP_transferase"/>
    <property type="match status" value="1"/>
</dbReference>
<evidence type="ECO:0000313" key="2">
    <source>
        <dbReference type="EMBL" id="KKQ09212.1"/>
    </source>
</evidence>
<dbReference type="InterPro" id="IPR029044">
    <property type="entry name" value="Nucleotide-diphossugar_trans"/>
</dbReference>
<dbReference type="InterPro" id="IPR013446">
    <property type="entry name" value="G1P_cyt_trans-like"/>
</dbReference>
<dbReference type="PATRIC" id="fig|1618426.3.peg.574"/>
<keyword evidence="2" id="KW-0548">Nucleotidyltransferase</keyword>
<dbReference type="GO" id="GO:0009243">
    <property type="term" value="P:O antigen biosynthetic process"/>
    <property type="evidence" value="ECO:0007669"/>
    <property type="project" value="InterPro"/>
</dbReference>
<comment type="caution">
    <text evidence="2">The sequence shown here is derived from an EMBL/GenBank/DDBJ whole genome shotgun (WGS) entry which is preliminary data.</text>
</comment>
<dbReference type="Proteomes" id="UP000034492">
    <property type="component" value="Unassembled WGS sequence"/>
</dbReference>
<proteinExistence type="predicted"/>
<dbReference type="GO" id="GO:0047343">
    <property type="term" value="F:glucose-1-phosphate cytidylyltransferase activity"/>
    <property type="evidence" value="ECO:0007669"/>
    <property type="project" value="InterPro"/>
</dbReference>
<accession>A0A0G0EUF8</accession>
<dbReference type="AlphaFoldDB" id="A0A0G0EUF8"/>
<dbReference type="CDD" id="cd02524">
    <property type="entry name" value="G1P_cytidylyltransferase"/>
    <property type="match status" value="1"/>
</dbReference>
<dbReference type="NCBIfam" id="TIGR02623">
    <property type="entry name" value="G1P_cyt_trans"/>
    <property type="match status" value="1"/>
</dbReference>
<feature type="domain" description="Nucleotidyl transferase" evidence="1">
    <location>
        <begin position="16"/>
        <end position="216"/>
    </location>
</feature>
<evidence type="ECO:0000259" key="1">
    <source>
        <dbReference type="Pfam" id="PF00483"/>
    </source>
</evidence>
<protein>
    <submittedName>
        <fullName evidence="2">Glucose-1-phosphate cytidylyltransferase</fullName>
    </submittedName>
</protein>
<dbReference type="SUPFAM" id="SSF53448">
    <property type="entry name" value="Nucleotide-diphospho-sugar transferases"/>
    <property type="match status" value="1"/>
</dbReference>
<dbReference type="PANTHER" id="PTHR47183:SF1">
    <property type="entry name" value="GLUCOSE-1-PHOSPHATE CYTIDYLYLTRANSFERASE"/>
    <property type="match status" value="1"/>
</dbReference>
<name>A0A0G0EUF8_9BACT</name>
<dbReference type="PANTHER" id="PTHR47183">
    <property type="entry name" value="GLUCOSE-1-PHOSPHATE CYTIDYLYLTRANSFERASE-RELATED"/>
    <property type="match status" value="1"/>
</dbReference>
<keyword evidence="2" id="KW-0808">Transferase</keyword>
<dbReference type="Gene3D" id="3.90.550.10">
    <property type="entry name" value="Spore Coat Polysaccharide Biosynthesis Protein SpsA, Chain A"/>
    <property type="match status" value="1"/>
</dbReference>
<evidence type="ECO:0000313" key="3">
    <source>
        <dbReference type="Proteomes" id="UP000034492"/>
    </source>
</evidence>
<dbReference type="EMBL" id="LBSA01000015">
    <property type="protein sequence ID" value="KKQ09212.1"/>
    <property type="molecule type" value="Genomic_DNA"/>
</dbReference>
<dbReference type="InterPro" id="IPR046981">
    <property type="entry name" value="G1P_cyt_trans"/>
</dbReference>
<dbReference type="InterPro" id="IPR005835">
    <property type="entry name" value="NTP_transferase_dom"/>
</dbReference>
<organism evidence="2 3">
    <name type="scientific">Candidatus Daviesbacteria bacterium GW2011_GWB1_36_5</name>
    <dbReference type="NCBI Taxonomy" id="1618426"/>
    <lineage>
        <taxon>Bacteria</taxon>
        <taxon>Candidatus Daviesiibacteriota</taxon>
    </lineage>
</organism>
<reference evidence="2 3" key="1">
    <citation type="journal article" date="2015" name="Nature">
        <title>rRNA introns, odd ribosomes, and small enigmatic genomes across a large radiation of phyla.</title>
        <authorList>
            <person name="Brown C.T."/>
            <person name="Hug L.A."/>
            <person name="Thomas B.C."/>
            <person name="Sharon I."/>
            <person name="Castelle C.J."/>
            <person name="Singh A."/>
            <person name="Wilkins M.J."/>
            <person name="Williams K.H."/>
            <person name="Banfield J.F."/>
        </authorList>
    </citation>
    <scope>NUCLEOTIDE SEQUENCE [LARGE SCALE GENOMIC DNA]</scope>
</reference>